<dbReference type="PROSITE" id="PS00584">
    <property type="entry name" value="PFKB_KINASES_2"/>
    <property type="match status" value="1"/>
</dbReference>
<sequence length="357" mass="37777">MKGVQDSDEQLDLFVSGPVFLDIIFTGLSELPSPGTEAWAPGMGSCPGGIANLAVAAGRLGVRTGLSTAFSSDAYGDFCWQILSDQEGLDLSPSRRFDNWHSPVTVSLAYGRDRCMITHGHPVPANANGLVGGLPAARAASVSLTTDRAPWVHHARQAGTLVFADVGWDDSAVWSTAALDLLDDCYAFLPNAAEAMHYTRTGTPREALHRLAGRVPVAVVTCGSDGALAIDSETGTEVSVPAIPVEALDPTGAGDVFTAGFIAGTLWDLPLRQRLAFATLVSALSVQHFGGSLSAPGWGDITDWWLATRSRAVRHHNESTEVALAARYGFLDDVIPPEERSRPRRAPATIVRLPDAA</sequence>
<dbReference type="PANTHER" id="PTHR42774">
    <property type="entry name" value="PHOSPHOTRANSFERASE SYSTEM TRANSPORT PROTEIN"/>
    <property type="match status" value="1"/>
</dbReference>
<evidence type="ECO:0000256" key="2">
    <source>
        <dbReference type="ARBA" id="ARBA00022777"/>
    </source>
</evidence>
<dbReference type="PANTHER" id="PTHR42774:SF3">
    <property type="entry name" value="KETOHEXOKINASE"/>
    <property type="match status" value="1"/>
</dbReference>
<accession>A0ABP9RSG3</accession>
<dbReference type="Gene3D" id="3.40.1190.20">
    <property type="match status" value="1"/>
</dbReference>
<keyword evidence="5" id="KW-1185">Reference proteome</keyword>
<dbReference type="InterPro" id="IPR029056">
    <property type="entry name" value="Ribokinase-like"/>
</dbReference>
<protein>
    <submittedName>
        <fullName evidence="4">Carbohydrate kinase family protein</fullName>
    </submittedName>
</protein>
<name>A0ABP9RSG3_9ACTN</name>
<dbReference type="InterPro" id="IPR002173">
    <property type="entry name" value="Carboh/pur_kinase_PfkB_CS"/>
</dbReference>
<dbReference type="EMBL" id="BAABJQ010000008">
    <property type="protein sequence ID" value="GAA5186289.1"/>
    <property type="molecule type" value="Genomic_DNA"/>
</dbReference>
<dbReference type="InterPro" id="IPR011611">
    <property type="entry name" value="PfkB_dom"/>
</dbReference>
<dbReference type="InterPro" id="IPR052562">
    <property type="entry name" value="Ketohexokinase-related"/>
</dbReference>
<evidence type="ECO:0000256" key="1">
    <source>
        <dbReference type="ARBA" id="ARBA00022679"/>
    </source>
</evidence>
<evidence type="ECO:0000259" key="3">
    <source>
        <dbReference type="Pfam" id="PF00294"/>
    </source>
</evidence>
<dbReference type="Proteomes" id="UP001501570">
    <property type="component" value="Unassembled WGS sequence"/>
</dbReference>
<keyword evidence="2 4" id="KW-0418">Kinase</keyword>
<dbReference type="Pfam" id="PF00294">
    <property type="entry name" value="PfkB"/>
    <property type="match status" value="1"/>
</dbReference>
<comment type="caution">
    <text evidence="4">The sequence shown here is derived from an EMBL/GenBank/DDBJ whole genome shotgun (WGS) entry which is preliminary data.</text>
</comment>
<dbReference type="SUPFAM" id="SSF53613">
    <property type="entry name" value="Ribokinase-like"/>
    <property type="match status" value="1"/>
</dbReference>
<feature type="domain" description="Carbohydrate kinase PfkB" evidence="3">
    <location>
        <begin position="154"/>
        <end position="296"/>
    </location>
</feature>
<keyword evidence="1" id="KW-0808">Transferase</keyword>
<dbReference type="GO" id="GO:0016301">
    <property type="term" value="F:kinase activity"/>
    <property type="evidence" value="ECO:0007669"/>
    <property type="project" value="UniProtKB-KW"/>
</dbReference>
<organism evidence="4 5">
    <name type="scientific">Rugosimonospora acidiphila</name>
    <dbReference type="NCBI Taxonomy" id="556531"/>
    <lineage>
        <taxon>Bacteria</taxon>
        <taxon>Bacillati</taxon>
        <taxon>Actinomycetota</taxon>
        <taxon>Actinomycetes</taxon>
        <taxon>Micromonosporales</taxon>
        <taxon>Micromonosporaceae</taxon>
        <taxon>Rugosimonospora</taxon>
    </lineage>
</organism>
<gene>
    <name evidence="4" type="ORF">GCM10023322_32210</name>
</gene>
<evidence type="ECO:0000313" key="5">
    <source>
        <dbReference type="Proteomes" id="UP001501570"/>
    </source>
</evidence>
<proteinExistence type="predicted"/>
<reference evidence="5" key="1">
    <citation type="journal article" date="2019" name="Int. J. Syst. Evol. Microbiol.">
        <title>The Global Catalogue of Microorganisms (GCM) 10K type strain sequencing project: providing services to taxonomists for standard genome sequencing and annotation.</title>
        <authorList>
            <consortium name="The Broad Institute Genomics Platform"/>
            <consortium name="The Broad Institute Genome Sequencing Center for Infectious Disease"/>
            <person name="Wu L."/>
            <person name="Ma J."/>
        </authorList>
    </citation>
    <scope>NUCLEOTIDE SEQUENCE [LARGE SCALE GENOMIC DNA]</scope>
    <source>
        <strain evidence="5">JCM 18304</strain>
    </source>
</reference>
<evidence type="ECO:0000313" key="4">
    <source>
        <dbReference type="EMBL" id="GAA5186289.1"/>
    </source>
</evidence>